<evidence type="ECO:0000256" key="3">
    <source>
        <dbReference type="ARBA" id="ARBA00022485"/>
    </source>
</evidence>
<dbReference type="STRING" id="335543.Sfum_1178"/>
<dbReference type="InterPro" id="IPR039650">
    <property type="entry name" value="HdrA-like"/>
</dbReference>
<evidence type="ECO:0000256" key="1">
    <source>
        <dbReference type="ARBA" id="ARBA00001974"/>
    </source>
</evidence>
<dbReference type="PROSITE" id="PS00198">
    <property type="entry name" value="4FE4S_FER_1"/>
    <property type="match status" value="1"/>
</dbReference>
<proteinExistence type="inferred from homology"/>
<evidence type="ECO:0000256" key="5">
    <source>
        <dbReference type="ARBA" id="ARBA00022827"/>
    </source>
</evidence>
<organism evidence="11 12">
    <name type="scientific">Syntrophobacter fumaroxidans (strain DSM 10017 / MPOB)</name>
    <dbReference type="NCBI Taxonomy" id="335543"/>
    <lineage>
        <taxon>Bacteria</taxon>
        <taxon>Pseudomonadati</taxon>
        <taxon>Thermodesulfobacteriota</taxon>
        <taxon>Syntrophobacteria</taxon>
        <taxon>Syntrophobacterales</taxon>
        <taxon>Syntrophobacteraceae</taxon>
        <taxon>Syntrophobacter</taxon>
    </lineage>
</organism>
<dbReference type="PANTHER" id="PTHR43498:SF1">
    <property type="entry name" value="COB--COM HETERODISULFIDE REDUCTASE IRON-SULFUR SUBUNIT A"/>
    <property type="match status" value="1"/>
</dbReference>
<evidence type="ECO:0000259" key="10">
    <source>
        <dbReference type="PROSITE" id="PS51379"/>
    </source>
</evidence>
<dbReference type="AlphaFoldDB" id="A0LHG9"/>
<evidence type="ECO:0000256" key="2">
    <source>
        <dbReference type="ARBA" id="ARBA00006561"/>
    </source>
</evidence>
<keyword evidence="4" id="KW-0479">Metal-binding</keyword>
<evidence type="ECO:0000313" key="12">
    <source>
        <dbReference type="Proteomes" id="UP000001784"/>
    </source>
</evidence>
<dbReference type="eggNOG" id="COG1148">
    <property type="taxonomic scope" value="Bacteria"/>
</dbReference>
<dbReference type="InterPro" id="IPR017900">
    <property type="entry name" value="4Fe4S_Fe_S_CS"/>
</dbReference>
<evidence type="ECO:0000256" key="4">
    <source>
        <dbReference type="ARBA" id="ARBA00022723"/>
    </source>
</evidence>
<keyword evidence="9" id="KW-0175">Coiled coil</keyword>
<dbReference type="HOGENOM" id="CLU_020302_1_0_7"/>
<reference evidence="11 12" key="1">
    <citation type="submission" date="2006-10" db="EMBL/GenBank/DDBJ databases">
        <title>Complete sequence of Syntrophobacter fumaroxidans MPOB.</title>
        <authorList>
            <consortium name="US DOE Joint Genome Institute"/>
            <person name="Copeland A."/>
            <person name="Lucas S."/>
            <person name="Lapidus A."/>
            <person name="Barry K."/>
            <person name="Detter J.C."/>
            <person name="Glavina del Rio T."/>
            <person name="Hammon N."/>
            <person name="Israni S."/>
            <person name="Pitluck S."/>
            <person name="Goltsman E.G."/>
            <person name="Martinez M."/>
            <person name="Schmutz J."/>
            <person name="Larimer F."/>
            <person name="Land M."/>
            <person name="Hauser L."/>
            <person name="Kyrpides N."/>
            <person name="Kim E."/>
            <person name="Boone D.R."/>
            <person name="Brockman F."/>
            <person name="Culley D."/>
            <person name="Ferry J."/>
            <person name="Gunsalus R."/>
            <person name="McInerney M.J."/>
            <person name="Morrison M."/>
            <person name="Plugge C."/>
            <person name="Rohlin L."/>
            <person name="Scholten J."/>
            <person name="Sieber J."/>
            <person name="Stams A.J.M."/>
            <person name="Worm P."/>
            <person name="Henstra A.M."/>
            <person name="Richardson P."/>
        </authorList>
    </citation>
    <scope>NUCLEOTIDE SEQUENCE [LARGE SCALE GENOMIC DNA]</scope>
    <source>
        <strain evidence="12">DSM 10017 / MPOB</strain>
    </source>
</reference>
<sequence length="439" mass="47361">MAYSEVEQVSGEAGSFKVKVRKKARFVKEDCCTGCGACAEKCPTAVVDAYNAGMGSRKAIYKYFPQGIPSVFTIDAAACRQLGQGKKCGVCAKVCQANAIDYEQKDRELEIEVGAVILATGYEVFDPSVMPEYGYDRIPNVVTALEFERLLSASGPTAGHLERPSEIALEKDIEDAEKEVKKLGRQVKQLEDKHGKASAEIAGLVASGAASDEESRQWAESAGKLESLEAELATMRARKAAAQTAKRLAFIQCVGSRDFRHNRFCSSYCCMHSVKEAMIAHEHDNEVTSSIFCMDLRAVGRGFEEYKLRGGKQANIRYVRGRVAEITEGEGENPVVWFESTTQQQVIGESFDMVVLATACVPSVSTRPLAEMFEVELDGNGFFKTDPLAPLNTTRPGVFVCGCAQGPMDIPESVAQASSAAAKAAEIVAPARQAAAAGQ</sequence>
<dbReference type="Gene3D" id="3.30.70.20">
    <property type="match status" value="1"/>
</dbReference>
<dbReference type="GO" id="GO:0016491">
    <property type="term" value="F:oxidoreductase activity"/>
    <property type="evidence" value="ECO:0007669"/>
    <property type="project" value="UniProtKB-KW"/>
</dbReference>
<feature type="domain" description="4Fe-4S ferredoxin-type" evidence="10">
    <location>
        <begin position="23"/>
        <end position="52"/>
    </location>
</feature>
<keyword evidence="8" id="KW-0411">Iron-sulfur</keyword>
<evidence type="ECO:0000256" key="7">
    <source>
        <dbReference type="ARBA" id="ARBA00023004"/>
    </source>
</evidence>
<evidence type="ECO:0000256" key="9">
    <source>
        <dbReference type="SAM" id="Coils"/>
    </source>
</evidence>
<comment type="cofactor">
    <cofactor evidence="1">
        <name>FAD</name>
        <dbReference type="ChEBI" id="CHEBI:57692"/>
    </cofactor>
</comment>
<dbReference type="InterPro" id="IPR036188">
    <property type="entry name" value="FAD/NAD-bd_sf"/>
</dbReference>
<name>A0LHG9_SYNFM</name>
<dbReference type="Proteomes" id="UP000001784">
    <property type="component" value="Chromosome"/>
</dbReference>
<evidence type="ECO:0000256" key="6">
    <source>
        <dbReference type="ARBA" id="ARBA00023002"/>
    </source>
</evidence>
<keyword evidence="12" id="KW-1185">Reference proteome</keyword>
<comment type="similarity">
    <text evidence="2">Belongs to the HdrA family.</text>
</comment>
<keyword evidence="7" id="KW-0408">Iron</keyword>
<dbReference type="SUPFAM" id="SSF51905">
    <property type="entry name" value="FAD/NAD(P)-binding domain"/>
    <property type="match status" value="1"/>
</dbReference>
<protein>
    <submittedName>
        <fullName evidence="11">4Fe-4S ferredoxin, iron-sulfur binding domain protein</fullName>
    </submittedName>
</protein>
<evidence type="ECO:0000256" key="8">
    <source>
        <dbReference type="ARBA" id="ARBA00023014"/>
    </source>
</evidence>
<dbReference type="PANTHER" id="PTHR43498">
    <property type="entry name" value="FERREDOXIN:COB-COM HETERODISULFIDE REDUCTASE SUBUNIT A"/>
    <property type="match status" value="1"/>
</dbReference>
<accession>A0LHG9</accession>
<evidence type="ECO:0000313" key="11">
    <source>
        <dbReference type="EMBL" id="ABK16871.1"/>
    </source>
</evidence>
<dbReference type="InParanoid" id="A0LHG9"/>
<keyword evidence="5" id="KW-0274">FAD</keyword>
<keyword evidence="5" id="KW-0285">Flavoprotein</keyword>
<gene>
    <name evidence="11" type="ordered locus">Sfum_1178</name>
</gene>
<dbReference type="EMBL" id="CP000478">
    <property type="protein sequence ID" value="ABK16871.1"/>
    <property type="molecule type" value="Genomic_DNA"/>
</dbReference>
<dbReference type="GO" id="GO:0051539">
    <property type="term" value="F:4 iron, 4 sulfur cluster binding"/>
    <property type="evidence" value="ECO:0007669"/>
    <property type="project" value="UniProtKB-KW"/>
</dbReference>
<feature type="coiled-coil region" evidence="9">
    <location>
        <begin position="166"/>
        <end position="200"/>
    </location>
</feature>
<dbReference type="SUPFAM" id="SSF54862">
    <property type="entry name" value="4Fe-4S ferredoxins"/>
    <property type="match status" value="1"/>
</dbReference>
<dbReference type="GO" id="GO:0046872">
    <property type="term" value="F:metal ion binding"/>
    <property type="evidence" value="ECO:0007669"/>
    <property type="project" value="UniProtKB-KW"/>
</dbReference>
<dbReference type="PROSITE" id="PS51379">
    <property type="entry name" value="4FE4S_FER_2"/>
    <property type="match status" value="1"/>
</dbReference>
<keyword evidence="3" id="KW-0004">4Fe-4S</keyword>
<dbReference type="InterPro" id="IPR017896">
    <property type="entry name" value="4Fe4S_Fe-S-bd"/>
</dbReference>
<keyword evidence="6" id="KW-0560">Oxidoreductase</keyword>
<dbReference type="Gene3D" id="3.50.50.60">
    <property type="entry name" value="FAD/NAD(P)-binding domain"/>
    <property type="match status" value="1"/>
</dbReference>
<dbReference type="KEGG" id="sfu:Sfum_1178"/>